<evidence type="ECO:0000256" key="1">
    <source>
        <dbReference type="SAM" id="SignalP"/>
    </source>
</evidence>
<evidence type="ECO:0000313" key="3">
    <source>
        <dbReference type="Proteomes" id="UP000479526"/>
    </source>
</evidence>
<gene>
    <name evidence="2" type="ORF">GT755_06035</name>
</gene>
<accession>A0A7C9J112</accession>
<dbReference type="AlphaFoldDB" id="A0A7C9J112"/>
<dbReference type="Proteomes" id="UP000479526">
    <property type="component" value="Unassembled WGS sequence"/>
</dbReference>
<feature type="signal peptide" evidence="1">
    <location>
        <begin position="1"/>
        <end position="25"/>
    </location>
</feature>
<dbReference type="EMBL" id="WXEW01000002">
    <property type="protein sequence ID" value="NAS21245.1"/>
    <property type="molecule type" value="Genomic_DNA"/>
</dbReference>
<feature type="chain" id="PRO_5029014704" evidence="1">
    <location>
        <begin position="26"/>
        <end position="117"/>
    </location>
</feature>
<comment type="caution">
    <text evidence="2">The sequence shown here is derived from an EMBL/GenBank/DDBJ whole genome shotgun (WGS) entry which is preliminary data.</text>
</comment>
<evidence type="ECO:0000313" key="2">
    <source>
        <dbReference type="EMBL" id="NAS21245.1"/>
    </source>
</evidence>
<protein>
    <submittedName>
        <fullName evidence="2">Uncharacterized protein</fullName>
    </submittedName>
</protein>
<organism evidence="2 3">
    <name type="scientific">Herbidospora solisilvae</name>
    <dbReference type="NCBI Taxonomy" id="2696284"/>
    <lineage>
        <taxon>Bacteria</taxon>
        <taxon>Bacillati</taxon>
        <taxon>Actinomycetota</taxon>
        <taxon>Actinomycetes</taxon>
        <taxon>Streptosporangiales</taxon>
        <taxon>Streptosporangiaceae</taxon>
        <taxon>Herbidospora</taxon>
    </lineage>
</organism>
<keyword evidence="3" id="KW-1185">Reference proteome</keyword>
<dbReference type="RefSeq" id="WP_161478746.1">
    <property type="nucleotide sequence ID" value="NZ_WXEW01000002.1"/>
</dbReference>
<keyword evidence="1" id="KW-0732">Signal</keyword>
<name>A0A7C9J112_9ACTN</name>
<reference evidence="2 3" key="1">
    <citation type="submission" date="2020-01" db="EMBL/GenBank/DDBJ databases">
        <title>Herbidospora sp. NEAU-GS84 nov., a novel actinomycete isolated from soil.</title>
        <authorList>
            <person name="Han L."/>
        </authorList>
    </citation>
    <scope>NUCLEOTIDE SEQUENCE [LARGE SCALE GENOMIC DNA]</scope>
    <source>
        <strain evidence="2 3">NEAU-GS84</strain>
    </source>
</reference>
<proteinExistence type="predicted"/>
<sequence>MRAVTSALAAVSAIGVLALAAPASAHVTVATVYDNRNIKAGSASVNSIHTVFYACDMLADNVGVYGRMRLSNGQIKDVADGNGSADGCGVGNAPAGTTIVAIEAVWRGGKSSGWKNT</sequence>